<evidence type="ECO:0000313" key="5">
    <source>
        <dbReference type="Proteomes" id="UP001476798"/>
    </source>
</evidence>
<dbReference type="Gene3D" id="2.60.120.290">
    <property type="entry name" value="Spermadhesin, CUB domain"/>
    <property type="match status" value="1"/>
</dbReference>
<dbReference type="Proteomes" id="UP001476798">
    <property type="component" value="Unassembled WGS sequence"/>
</dbReference>
<accession>A0ABV0NGP1</accession>
<dbReference type="Pfam" id="PF00431">
    <property type="entry name" value="CUB"/>
    <property type="match status" value="1"/>
</dbReference>
<dbReference type="PROSITE" id="PS01180">
    <property type="entry name" value="CUB"/>
    <property type="match status" value="1"/>
</dbReference>
<gene>
    <name evidence="4" type="primary">NRP1A_2</name>
    <name evidence="4" type="ORF">GOODEAATRI_001380</name>
</gene>
<proteinExistence type="predicted"/>
<protein>
    <submittedName>
        <fullName evidence="4">Neuropilin-1a</fullName>
    </submittedName>
</protein>
<feature type="disulfide bond" evidence="2">
    <location>
        <begin position="17"/>
        <end position="44"/>
    </location>
</feature>
<feature type="domain" description="CUB" evidence="3">
    <location>
        <begin position="17"/>
        <end position="73"/>
    </location>
</feature>
<dbReference type="InterPro" id="IPR000859">
    <property type="entry name" value="CUB_dom"/>
</dbReference>
<comment type="caution">
    <text evidence="2">Lacks conserved residue(s) required for the propagation of feature annotation.</text>
</comment>
<comment type="caution">
    <text evidence="4">The sequence shown here is derived from an EMBL/GenBank/DDBJ whole genome shotgun (WGS) entry which is preliminary data.</text>
</comment>
<organism evidence="4 5">
    <name type="scientific">Goodea atripinnis</name>
    <dbReference type="NCBI Taxonomy" id="208336"/>
    <lineage>
        <taxon>Eukaryota</taxon>
        <taxon>Metazoa</taxon>
        <taxon>Chordata</taxon>
        <taxon>Craniata</taxon>
        <taxon>Vertebrata</taxon>
        <taxon>Euteleostomi</taxon>
        <taxon>Actinopterygii</taxon>
        <taxon>Neopterygii</taxon>
        <taxon>Teleostei</taxon>
        <taxon>Neoteleostei</taxon>
        <taxon>Acanthomorphata</taxon>
        <taxon>Ovalentaria</taxon>
        <taxon>Atherinomorphae</taxon>
        <taxon>Cyprinodontiformes</taxon>
        <taxon>Goodeidae</taxon>
        <taxon>Goodea</taxon>
    </lineage>
</organism>
<dbReference type="PANTHER" id="PTHR24255:SF31">
    <property type="entry name" value="CUBILIN-LIKE PROTEIN"/>
    <property type="match status" value="1"/>
</dbReference>
<dbReference type="InterPro" id="IPR035914">
    <property type="entry name" value="Sperma_CUB_dom_sf"/>
</dbReference>
<keyword evidence="5" id="KW-1185">Reference proteome</keyword>
<dbReference type="PANTHER" id="PTHR24255">
    <property type="entry name" value="COMPLEMENT COMPONENT 1, S SUBCOMPONENT-RELATED"/>
    <property type="match status" value="1"/>
</dbReference>
<sequence>MFCSLVMYSVLQLYDKCGGNIRISSPSYLTSPGYPISYPPTQRCVWVISAPGPHQRILINFNPHFDLEDRECK</sequence>
<name>A0ABV0NGP1_9TELE</name>
<reference evidence="4 5" key="1">
    <citation type="submission" date="2021-06" db="EMBL/GenBank/DDBJ databases">
        <authorList>
            <person name="Palmer J.M."/>
        </authorList>
    </citation>
    <scope>NUCLEOTIDE SEQUENCE [LARGE SCALE GENOMIC DNA]</scope>
    <source>
        <strain evidence="4 5">GA_2019</strain>
        <tissue evidence="4">Muscle</tissue>
    </source>
</reference>
<evidence type="ECO:0000256" key="1">
    <source>
        <dbReference type="ARBA" id="ARBA00023157"/>
    </source>
</evidence>
<dbReference type="EMBL" id="JAHRIO010040022">
    <property type="protein sequence ID" value="MEQ2170556.1"/>
    <property type="molecule type" value="Genomic_DNA"/>
</dbReference>
<dbReference type="SUPFAM" id="SSF49854">
    <property type="entry name" value="Spermadhesin, CUB domain"/>
    <property type="match status" value="1"/>
</dbReference>
<evidence type="ECO:0000256" key="2">
    <source>
        <dbReference type="PROSITE-ProRule" id="PRU00059"/>
    </source>
</evidence>
<dbReference type="CDD" id="cd00041">
    <property type="entry name" value="CUB"/>
    <property type="match status" value="1"/>
</dbReference>
<evidence type="ECO:0000313" key="4">
    <source>
        <dbReference type="EMBL" id="MEQ2170556.1"/>
    </source>
</evidence>
<evidence type="ECO:0000259" key="3">
    <source>
        <dbReference type="PROSITE" id="PS01180"/>
    </source>
</evidence>
<keyword evidence="1 2" id="KW-1015">Disulfide bond</keyword>